<dbReference type="GO" id="GO:0005506">
    <property type="term" value="F:iron ion binding"/>
    <property type="evidence" value="ECO:0007669"/>
    <property type="project" value="InterPro"/>
</dbReference>
<evidence type="ECO:0000256" key="13">
    <source>
        <dbReference type="ARBA" id="ARBA00023136"/>
    </source>
</evidence>
<dbReference type="PANTHER" id="PTHR24286">
    <property type="entry name" value="CYTOCHROME P450 26"/>
    <property type="match status" value="1"/>
</dbReference>
<protein>
    <recommendedName>
        <fullName evidence="14">Cytochrome P450 26A1</fullName>
    </recommendedName>
</protein>
<evidence type="ECO:0000256" key="9">
    <source>
        <dbReference type="ARBA" id="ARBA00023002"/>
    </source>
</evidence>
<evidence type="ECO:0000256" key="7">
    <source>
        <dbReference type="ARBA" id="ARBA00022824"/>
    </source>
</evidence>
<dbReference type="Gene3D" id="1.10.630.10">
    <property type="entry name" value="Cytochrome P450"/>
    <property type="match status" value="1"/>
</dbReference>
<dbReference type="Proteomes" id="UP000189704">
    <property type="component" value="Unplaced"/>
</dbReference>
<keyword evidence="11 17" id="KW-0503">Monooxygenase</keyword>
<comment type="cofactor">
    <cofactor evidence="1 16">
        <name>heme</name>
        <dbReference type="ChEBI" id="CHEBI:30413"/>
    </cofactor>
</comment>
<dbReference type="InterPro" id="IPR002401">
    <property type="entry name" value="Cyt_P450_E_grp-I"/>
</dbReference>
<dbReference type="InterPro" id="IPR036396">
    <property type="entry name" value="Cyt_P450_sf"/>
</dbReference>
<evidence type="ECO:0000256" key="14">
    <source>
        <dbReference type="ARBA" id="ARBA00040248"/>
    </source>
</evidence>
<keyword evidence="13" id="KW-0472">Membrane</keyword>
<comment type="subcellular location">
    <subcellularLocation>
        <location evidence="3">Endoplasmic reticulum membrane</location>
        <topology evidence="3">Peripheral membrane protein</topology>
    </subcellularLocation>
    <subcellularLocation>
        <location evidence="2">Microsome membrane</location>
        <topology evidence="2">Peripheral membrane protein</topology>
    </subcellularLocation>
</comment>
<comment type="catalytic activity">
    <reaction evidence="15">
        <text>all-trans-retinoate + reduced [NADPH--hemoprotein reductase] + O2 = all-trans-(4S)-hydroxyretinoate + oxidized [NADPH--hemoprotein reductase] + H2O + H(+)</text>
        <dbReference type="Rhea" id="RHEA:51492"/>
        <dbReference type="Rhea" id="RHEA-COMP:11964"/>
        <dbReference type="Rhea" id="RHEA-COMP:11965"/>
        <dbReference type="ChEBI" id="CHEBI:15377"/>
        <dbReference type="ChEBI" id="CHEBI:15378"/>
        <dbReference type="ChEBI" id="CHEBI:15379"/>
        <dbReference type="ChEBI" id="CHEBI:35291"/>
        <dbReference type="ChEBI" id="CHEBI:57618"/>
        <dbReference type="ChEBI" id="CHEBI:58210"/>
        <dbReference type="ChEBI" id="CHEBI:134185"/>
    </reaction>
    <physiologicalReaction direction="left-to-right" evidence="15">
        <dbReference type="Rhea" id="RHEA:51493"/>
    </physiologicalReaction>
</comment>
<evidence type="ECO:0000256" key="6">
    <source>
        <dbReference type="ARBA" id="ARBA00022723"/>
    </source>
</evidence>
<dbReference type="KEGG" id="csyr:103252080"/>
<gene>
    <name evidence="19" type="primary">LOC103252080</name>
</gene>
<proteinExistence type="inferred from homology"/>
<evidence type="ECO:0000256" key="15">
    <source>
        <dbReference type="ARBA" id="ARBA00049389"/>
    </source>
</evidence>
<dbReference type="CTD" id="1592"/>
<dbReference type="GO" id="GO:0016705">
    <property type="term" value="F:oxidoreductase activity, acting on paired donors, with incorporation or reduction of molecular oxygen"/>
    <property type="evidence" value="ECO:0007669"/>
    <property type="project" value="InterPro"/>
</dbReference>
<dbReference type="AlphaFoldDB" id="A0A1U7T4T3"/>
<dbReference type="PANTHER" id="PTHR24286:SF101">
    <property type="entry name" value="CYTOCHROME P450 26A1"/>
    <property type="match status" value="1"/>
</dbReference>
<dbReference type="RefSeq" id="XP_008048871.2">
    <property type="nucleotide sequence ID" value="XM_008050680.2"/>
</dbReference>
<evidence type="ECO:0000313" key="19">
    <source>
        <dbReference type="RefSeq" id="XP_008048871.2"/>
    </source>
</evidence>
<keyword evidence="10 16" id="KW-0408">Iron</keyword>
<dbReference type="GO" id="GO:0005789">
    <property type="term" value="C:endoplasmic reticulum membrane"/>
    <property type="evidence" value="ECO:0007669"/>
    <property type="project" value="UniProtKB-SubCell"/>
</dbReference>
<keyword evidence="8" id="KW-0492">Microsome</keyword>
<keyword evidence="5 16" id="KW-0349">Heme</keyword>
<evidence type="ECO:0000256" key="3">
    <source>
        <dbReference type="ARBA" id="ARBA00004406"/>
    </source>
</evidence>
<keyword evidence="7" id="KW-0256">Endoplasmic reticulum</keyword>
<dbReference type="PROSITE" id="PS00086">
    <property type="entry name" value="CYTOCHROME_P450"/>
    <property type="match status" value="1"/>
</dbReference>
<dbReference type="GO" id="GO:0016125">
    <property type="term" value="P:sterol metabolic process"/>
    <property type="evidence" value="ECO:0007669"/>
    <property type="project" value="TreeGrafter"/>
</dbReference>
<dbReference type="InterPro" id="IPR017972">
    <property type="entry name" value="Cyt_P450_CS"/>
</dbReference>
<dbReference type="SUPFAM" id="SSF48264">
    <property type="entry name" value="Cytochrome P450"/>
    <property type="match status" value="1"/>
</dbReference>
<dbReference type="OrthoDB" id="1372046at2759"/>
<keyword evidence="6 16" id="KW-0479">Metal-binding</keyword>
<evidence type="ECO:0000256" key="5">
    <source>
        <dbReference type="ARBA" id="ARBA00022617"/>
    </source>
</evidence>
<dbReference type="InterPro" id="IPR001128">
    <property type="entry name" value="Cyt_P450"/>
</dbReference>
<feature type="binding site" description="axial binding residue" evidence="16">
    <location>
        <position position="250"/>
    </location>
    <ligand>
        <name>heme</name>
        <dbReference type="ChEBI" id="CHEBI:30413"/>
    </ligand>
    <ligandPart>
        <name>Fe</name>
        <dbReference type="ChEBI" id="CHEBI:18248"/>
    </ligandPart>
</feature>
<keyword evidence="9 17" id="KW-0560">Oxidoreductase</keyword>
<evidence type="ECO:0000256" key="10">
    <source>
        <dbReference type="ARBA" id="ARBA00023004"/>
    </source>
</evidence>
<evidence type="ECO:0000313" key="18">
    <source>
        <dbReference type="Proteomes" id="UP000189704"/>
    </source>
</evidence>
<evidence type="ECO:0000256" key="16">
    <source>
        <dbReference type="PIRSR" id="PIRSR602401-1"/>
    </source>
</evidence>
<keyword evidence="12" id="KW-0443">Lipid metabolism</keyword>
<evidence type="ECO:0000256" key="17">
    <source>
        <dbReference type="RuleBase" id="RU000461"/>
    </source>
</evidence>
<evidence type="ECO:0000256" key="2">
    <source>
        <dbReference type="ARBA" id="ARBA00004174"/>
    </source>
</evidence>
<reference evidence="19" key="1">
    <citation type="submission" date="2025-08" db="UniProtKB">
        <authorList>
            <consortium name="RefSeq"/>
        </authorList>
    </citation>
    <scope>IDENTIFICATION</scope>
</reference>
<sequence length="305" mass="33819">MLRGTPGGFRKTEALTRGVPGSVGSALAEPKGLRFLLEDVAFLGSSHPTWSLSSVFHRPRFQPFPLPSGTLSWVPGQRFCATACTRVKASFPPCSQALKQSSTELLFGGHETTASAATSLITYLGLYPHVLQKVREELKSKGLLCKSNQDSKLDMEILEQLKYIGCVIKETLRLNPPVPGGFRVALKTFELNGYQIPKGWNVIYSICDTHDVADIFTNKEEFNPDRFLLPHPEDASRFSFIPFGGGLRSCVGKEFAKILLKIFTVELARHCDWQLLNGPPTMKTSPTVYPVDNLPARFTRFQGEI</sequence>
<dbReference type="GO" id="GO:0004497">
    <property type="term" value="F:monooxygenase activity"/>
    <property type="evidence" value="ECO:0007669"/>
    <property type="project" value="UniProtKB-KW"/>
</dbReference>
<evidence type="ECO:0000256" key="12">
    <source>
        <dbReference type="ARBA" id="ARBA00023098"/>
    </source>
</evidence>
<evidence type="ECO:0000256" key="11">
    <source>
        <dbReference type="ARBA" id="ARBA00023033"/>
    </source>
</evidence>
<comment type="similarity">
    <text evidence="4 17">Belongs to the cytochrome P450 family.</text>
</comment>
<accession>A0A1U7T4T3</accession>
<organism evidence="18 19">
    <name type="scientific">Carlito syrichta</name>
    <name type="common">Philippine tarsier</name>
    <name type="synonym">Tarsius syrichta</name>
    <dbReference type="NCBI Taxonomy" id="1868482"/>
    <lineage>
        <taxon>Eukaryota</taxon>
        <taxon>Metazoa</taxon>
        <taxon>Chordata</taxon>
        <taxon>Craniata</taxon>
        <taxon>Vertebrata</taxon>
        <taxon>Euteleostomi</taxon>
        <taxon>Mammalia</taxon>
        <taxon>Eutheria</taxon>
        <taxon>Euarchontoglires</taxon>
        <taxon>Primates</taxon>
        <taxon>Haplorrhini</taxon>
        <taxon>Tarsiiformes</taxon>
        <taxon>Tarsiidae</taxon>
        <taxon>Carlito</taxon>
    </lineage>
</organism>
<keyword evidence="18" id="KW-1185">Reference proteome</keyword>
<dbReference type="GeneID" id="103252080"/>
<dbReference type="PRINTS" id="PR00385">
    <property type="entry name" value="P450"/>
</dbReference>
<evidence type="ECO:0000256" key="4">
    <source>
        <dbReference type="ARBA" id="ARBA00010617"/>
    </source>
</evidence>
<name>A0A1U7T4T3_CARSF</name>
<dbReference type="Pfam" id="PF00067">
    <property type="entry name" value="p450"/>
    <property type="match status" value="1"/>
</dbReference>
<dbReference type="GO" id="GO:0020037">
    <property type="term" value="F:heme binding"/>
    <property type="evidence" value="ECO:0007669"/>
    <property type="project" value="InterPro"/>
</dbReference>
<dbReference type="PRINTS" id="PR00463">
    <property type="entry name" value="EP450I"/>
</dbReference>
<evidence type="ECO:0000256" key="1">
    <source>
        <dbReference type="ARBA" id="ARBA00001971"/>
    </source>
</evidence>
<evidence type="ECO:0000256" key="8">
    <source>
        <dbReference type="ARBA" id="ARBA00022848"/>
    </source>
</evidence>